<reference evidence="2 3" key="1">
    <citation type="submission" date="2022-12" db="EMBL/GenBank/DDBJ databases">
        <authorList>
            <person name="Muema E."/>
        </authorList>
    </citation>
    <scope>NUCLEOTIDE SEQUENCE [LARGE SCALE GENOMIC DNA]</scope>
    <source>
        <strain evidence="3">1330</strain>
    </source>
</reference>
<feature type="region of interest" description="Disordered" evidence="1">
    <location>
        <begin position="1"/>
        <end position="31"/>
    </location>
</feature>
<evidence type="ECO:0000256" key="1">
    <source>
        <dbReference type="SAM" id="MobiDB-lite"/>
    </source>
</evidence>
<feature type="compositionally biased region" description="Basic and acidic residues" evidence="1">
    <location>
        <begin position="1"/>
        <end position="14"/>
    </location>
</feature>
<dbReference type="EMBL" id="JAPYKO010000024">
    <property type="protein sequence ID" value="MEI9405667.1"/>
    <property type="molecule type" value="Genomic_DNA"/>
</dbReference>
<evidence type="ECO:0000313" key="3">
    <source>
        <dbReference type="Proteomes" id="UP001366503"/>
    </source>
</evidence>
<gene>
    <name evidence="2" type="ORF">O7A05_26380</name>
</gene>
<dbReference type="RefSeq" id="WP_337095901.1">
    <property type="nucleotide sequence ID" value="NZ_JAPYKO010000024.1"/>
</dbReference>
<protein>
    <submittedName>
        <fullName evidence="2">Uncharacterized protein</fullName>
    </submittedName>
</protein>
<sequence>MKAEEGKHCQHDDDQTNEIDDTVHGAASSMHSELPACGNVPLYEQLFSNSSFALGLCSESGKVLPAGKMIEVHSPHPQAPRIRPTRCSLSQPGKA</sequence>
<comment type="caution">
    <text evidence="2">The sequence shown here is derived from an EMBL/GenBank/DDBJ whole genome shotgun (WGS) entry which is preliminary data.</text>
</comment>
<evidence type="ECO:0000313" key="2">
    <source>
        <dbReference type="EMBL" id="MEI9405667.1"/>
    </source>
</evidence>
<dbReference type="Proteomes" id="UP001366503">
    <property type="component" value="Unassembled WGS sequence"/>
</dbReference>
<organism evidence="2 3">
    <name type="scientific">Mesorhizobium argentiipisi</name>
    <dbReference type="NCBI Taxonomy" id="3015175"/>
    <lineage>
        <taxon>Bacteria</taxon>
        <taxon>Pseudomonadati</taxon>
        <taxon>Pseudomonadota</taxon>
        <taxon>Alphaproteobacteria</taxon>
        <taxon>Hyphomicrobiales</taxon>
        <taxon>Phyllobacteriaceae</taxon>
        <taxon>Mesorhizobium</taxon>
    </lineage>
</organism>
<accession>A0ABU8KJW5</accession>
<keyword evidence="3" id="KW-1185">Reference proteome</keyword>
<feature type="region of interest" description="Disordered" evidence="1">
    <location>
        <begin position="74"/>
        <end position="95"/>
    </location>
</feature>
<proteinExistence type="predicted"/>
<name>A0ABU8KJW5_9HYPH</name>